<dbReference type="AlphaFoldDB" id="A0AAN7V049"/>
<dbReference type="SUPFAM" id="SSF53474">
    <property type="entry name" value="alpha/beta-Hydrolases"/>
    <property type="match status" value="1"/>
</dbReference>
<gene>
    <name evidence="11" type="ORF">RRF57_007068</name>
</gene>
<evidence type="ECO:0000256" key="8">
    <source>
        <dbReference type="ARBA" id="ARBA00023326"/>
    </source>
</evidence>
<keyword evidence="12" id="KW-1185">Reference proteome</keyword>
<evidence type="ECO:0000256" key="3">
    <source>
        <dbReference type="ARBA" id="ARBA00022525"/>
    </source>
</evidence>
<comment type="caution">
    <text evidence="11">The sequence shown here is derived from an EMBL/GenBank/DDBJ whole genome shotgun (WGS) entry which is preliminary data.</text>
</comment>
<keyword evidence="4" id="KW-0858">Xylan degradation</keyword>
<evidence type="ECO:0000256" key="9">
    <source>
        <dbReference type="ARBA" id="ARBA00034075"/>
    </source>
</evidence>
<dbReference type="GO" id="GO:0045493">
    <property type="term" value="P:xylan catabolic process"/>
    <property type="evidence" value="ECO:0007669"/>
    <property type="project" value="UniProtKB-KW"/>
</dbReference>
<evidence type="ECO:0000256" key="1">
    <source>
        <dbReference type="ARBA" id="ARBA00004613"/>
    </source>
</evidence>
<dbReference type="EC" id="3.1.1.73" evidence="2"/>
<dbReference type="GO" id="GO:0005576">
    <property type="term" value="C:extracellular region"/>
    <property type="evidence" value="ECO:0007669"/>
    <property type="project" value="UniProtKB-SubCell"/>
</dbReference>
<protein>
    <recommendedName>
        <fullName evidence="2">feruloyl esterase</fullName>
        <ecNumber evidence="2">3.1.1.73</ecNumber>
    </recommendedName>
</protein>
<keyword evidence="6" id="KW-0378">Hydrolase</keyword>
<keyword evidence="5 10" id="KW-0732">Signal</keyword>
<comment type="subcellular location">
    <subcellularLocation>
        <location evidence="1">Secreted</location>
    </subcellularLocation>
</comment>
<keyword evidence="7" id="KW-0119">Carbohydrate metabolism</keyword>
<evidence type="ECO:0000256" key="6">
    <source>
        <dbReference type="ARBA" id="ARBA00022801"/>
    </source>
</evidence>
<evidence type="ECO:0000256" key="10">
    <source>
        <dbReference type="SAM" id="SignalP"/>
    </source>
</evidence>
<evidence type="ECO:0000256" key="5">
    <source>
        <dbReference type="ARBA" id="ARBA00022729"/>
    </source>
</evidence>
<evidence type="ECO:0000313" key="11">
    <source>
        <dbReference type="EMBL" id="KAK5631354.1"/>
    </source>
</evidence>
<keyword evidence="3" id="KW-0964">Secreted</keyword>
<organism evidence="11 12">
    <name type="scientific">Xylaria bambusicola</name>
    <dbReference type="NCBI Taxonomy" id="326684"/>
    <lineage>
        <taxon>Eukaryota</taxon>
        <taxon>Fungi</taxon>
        <taxon>Dikarya</taxon>
        <taxon>Ascomycota</taxon>
        <taxon>Pezizomycotina</taxon>
        <taxon>Sordariomycetes</taxon>
        <taxon>Xylariomycetidae</taxon>
        <taxon>Xylariales</taxon>
        <taxon>Xylariaceae</taxon>
        <taxon>Xylaria</taxon>
    </lineage>
</organism>
<dbReference type="GO" id="GO:0030600">
    <property type="term" value="F:feruloyl esterase activity"/>
    <property type="evidence" value="ECO:0007669"/>
    <property type="project" value="UniProtKB-EC"/>
</dbReference>
<keyword evidence="8" id="KW-0624">Polysaccharide degradation</keyword>
<dbReference type="EMBL" id="JAWHQM010000019">
    <property type="protein sequence ID" value="KAK5631354.1"/>
    <property type="molecule type" value="Genomic_DNA"/>
</dbReference>
<evidence type="ECO:0000256" key="2">
    <source>
        <dbReference type="ARBA" id="ARBA00013091"/>
    </source>
</evidence>
<dbReference type="PANTHER" id="PTHR38050">
    <property type="match status" value="1"/>
</dbReference>
<feature type="signal peptide" evidence="10">
    <location>
        <begin position="1"/>
        <end position="24"/>
    </location>
</feature>
<dbReference type="PANTHER" id="PTHR38050:SF3">
    <property type="entry name" value="FERULOYL ESTERASE D"/>
    <property type="match status" value="1"/>
</dbReference>
<proteinExistence type="predicted"/>
<dbReference type="Gene3D" id="3.40.50.1820">
    <property type="entry name" value="alpha/beta hydrolase"/>
    <property type="match status" value="1"/>
</dbReference>
<dbReference type="InterPro" id="IPR043595">
    <property type="entry name" value="FaeB/C/D"/>
</dbReference>
<dbReference type="Proteomes" id="UP001305414">
    <property type="component" value="Unassembled WGS sequence"/>
</dbReference>
<accession>A0AAN7V049</accession>
<evidence type="ECO:0000313" key="12">
    <source>
        <dbReference type="Proteomes" id="UP001305414"/>
    </source>
</evidence>
<name>A0AAN7V049_9PEZI</name>
<feature type="chain" id="PRO_5042974361" description="feruloyl esterase" evidence="10">
    <location>
        <begin position="25"/>
        <end position="286"/>
    </location>
</feature>
<reference evidence="11 12" key="1">
    <citation type="submission" date="2023-10" db="EMBL/GenBank/DDBJ databases">
        <title>Draft genome sequence of Xylaria bambusicola isolate GMP-LS, the root and basal stem rot pathogen of sugarcane in Indonesia.</title>
        <authorList>
            <person name="Selvaraj P."/>
            <person name="Muralishankar V."/>
            <person name="Muruganantham S."/>
            <person name="Sp S."/>
            <person name="Haryani S."/>
            <person name="Lau K.J.X."/>
            <person name="Naqvi N.I."/>
        </authorList>
    </citation>
    <scope>NUCLEOTIDE SEQUENCE [LARGE SCALE GENOMIC DNA]</scope>
    <source>
        <strain evidence="11">GMP-LS</strain>
    </source>
</reference>
<evidence type="ECO:0000256" key="4">
    <source>
        <dbReference type="ARBA" id="ARBA00022651"/>
    </source>
</evidence>
<dbReference type="InterPro" id="IPR029058">
    <property type="entry name" value="AB_hydrolase_fold"/>
</dbReference>
<comment type="catalytic activity">
    <reaction evidence="9">
        <text>feruloyl-polysaccharide + H2O = ferulate + polysaccharide.</text>
        <dbReference type="EC" id="3.1.1.73"/>
    </reaction>
</comment>
<sequence>MLRLTNYLAAIACLLLASLHVVYADNSAGCGKSPTLKSQSYNMQVNGKQRQYFVKLPDNYDSNRPYRLVFTWHPLGGSAQGIVNGGNPSSGGILPYYGLPPLANNSAIFVVPNGLNSGWGNQGGEDITFFDQLVKTVEADLCVNTNLRFSTGFSYGGAMSYALACGRPNMIRAVAVLSGGLLSGCQGGTSPVAYYGQHGTRDSVLNVSGGRQMRDKFVSNNGCQKLSSEPQPNGGTSVMTKYTGCKEGYPVTWVIHDGDHNPSQVNQGSSTPFAPQNSWDFFTQFS</sequence>
<evidence type="ECO:0000256" key="7">
    <source>
        <dbReference type="ARBA" id="ARBA00023277"/>
    </source>
</evidence>